<dbReference type="InterPro" id="IPR033762">
    <property type="entry name" value="MCM_OB"/>
</dbReference>
<dbReference type="SUPFAM" id="SSF56019">
    <property type="entry name" value="The spindle assembly checkpoint protein mad2"/>
    <property type="match status" value="1"/>
</dbReference>
<dbReference type="Gene3D" id="3.40.50.300">
    <property type="entry name" value="P-loop containing nucleotide triphosphate hydrolases"/>
    <property type="match status" value="1"/>
</dbReference>
<dbReference type="SUPFAM" id="SSF46785">
    <property type="entry name" value="Winged helix' DNA-binding domain"/>
    <property type="match status" value="1"/>
</dbReference>
<keyword evidence="10" id="KW-0539">Nucleus</keyword>
<dbReference type="SUPFAM" id="SSF50249">
    <property type="entry name" value="Nucleic acid-binding proteins"/>
    <property type="match status" value="1"/>
</dbReference>
<evidence type="ECO:0000256" key="10">
    <source>
        <dbReference type="ARBA" id="ARBA00023242"/>
    </source>
</evidence>
<dbReference type="PANTHER" id="PTHR11630:SF46">
    <property type="entry name" value="DNA REPLICATION LICENSING FACTOR MCM3-RELATED"/>
    <property type="match status" value="1"/>
</dbReference>
<dbReference type="Proteomes" id="UP001279734">
    <property type="component" value="Unassembled WGS sequence"/>
</dbReference>
<dbReference type="PROSITE" id="PS00847">
    <property type="entry name" value="MCM_1"/>
    <property type="match status" value="1"/>
</dbReference>
<dbReference type="Pfam" id="PF02301">
    <property type="entry name" value="HORMA"/>
    <property type="match status" value="1"/>
</dbReference>
<keyword evidence="9 12" id="KW-0238">DNA-binding</keyword>
<dbReference type="SMART" id="SM00382">
    <property type="entry name" value="AAA"/>
    <property type="match status" value="1"/>
</dbReference>
<keyword evidence="7" id="KW-0347">Helicase</keyword>
<comment type="similarity">
    <text evidence="2 12">Belongs to the MCM family.</text>
</comment>
<dbReference type="InterPro" id="IPR018525">
    <property type="entry name" value="MCM_CS"/>
</dbReference>
<dbReference type="Pfam" id="PF14551">
    <property type="entry name" value="MCM_N"/>
    <property type="match status" value="1"/>
</dbReference>
<evidence type="ECO:0000256" key="4">
    <source>
        <dbReference type="ARBA" id="ARBA00022705"/>
    </source>
</evidence>
<keyword evidence="8 12" id="KW-0067">ATP-binding</keyword>
<dbReference type="InterPro" id="IPR027417">
    <property type="entry name" value="P-loop_NTPase"/>
</dbReference>
<name>A0AAD3SZ57_NEPGR</name>
<feature type="compositionally biased region" description="Low complexity" evidence="13">
    <location>
        <begin position="693"/>
        <end position="708"/>
    </location>
</feature>
<evidence type="ECO:0000256" key="8">
    <source>
        <dbReference type="ARBA" id="ARBA00022840"/>
    </source>
</evidence>
<dbReference type="InterPro" id="IPR036570">
    <property type="entry name" value="HORMA_dom_sf"/>
</dbReference>
<sequence>MEISEEAFAAHKRTFLEFLYHDIPQPEEGYLEKIKSMIHHKRRRRLIVNTSHLHDFGRAFGSDLARRLLRSPSEYMQPFSDAVTEVTRSIDPKYLKEGEQVLVGFEGPFVSRRVTPRELLSEFIGSMVCVHGIVTKCSLVRPKVVKSVHFCPTTGQFTTREYRDITSTKGLPTGSVYPTRDEKGNLLVTEYGLCKYKDHQTLSMQEVPELSAPGQLPRTVDVIVEDDLVDSCKPGDRVAIVGIYKALPGKSKGSVSGVFRTVLIANNVSLLNKEANAPSYVSTDIANIKKISLRDDTFELFANSLAPSIYGHIWIKKAVVLLMLGGMEKNLKNGTHLRGDINMMMVGDPSVAKSQLLRAIMNIAPLAISTTGRGSSGVGLTAAVTSDQETGERRLEAGAMVLADRGVVCIDEFDKMNDQDRVAIHEVMEQQTVTIAKAGIHASLNARCSVVAAANPIYGTYDRSLTPTKNIGLPDSLLSRFDLLFIVLDQMDPDIDSKISDHVLRMHRYRSALDGGDGSLDDSLQNGRDDNGDTGTPVFVKYNRMLHGKKDRHQKCDTLTINFLKLYIHYAKHRIQPELSDEASEHIATTYAELRNASSNAKGGGGTLPITARTLETIIRLSTAHARLKLHRTVLKSDVEAALKVLNFAIYHKELTEMEERERERDRELERKRKADHDGGNNDRGNCNRRDNTTSTHGGVSSTEGTTTEPMEMDEPPASESDISLSPERVQAFDSVFGQHMRANYLYLISVPDVERVVNSEAAVPYSRAEIMFLLERLEKENALQLLGIHIQLLRRTRNLLRIAMFNISYIRGLFPEKYFNDKSVPALDMKIKKLMPMDAESRRLIDWMEKGVYDALQKKYLRTLLFCICEATEGPMIEEYSFSFSYSNSDSQEVLMNINRNGSKRQGGTFKCSDTNEVTPSQMRSSACKMVRTLVQLMRTLDKMPEERTILMKLLYYDNVTPDDYEPPFFKSYTAEAHNQWTKTPLKMEVGNVNNKHFVLALKVKSVLDPCEHDSDEYQDDVSLGVDSVQKEDSSETGSEVGSSQEDQYIVAAADIQQPCVEDNMSEKDDTQDPAEDEKQLTLVKDWISSCHLETVEITDALSHFPNISEVLIEEIMEKLVQESILSKISRDTYAIQKQKKFDFEFGVKEETIDQVPPIGDKTSWGIGEDNVYMKALYHVLKMEYVTVAKLQSKLEGKVNQTTVRKLIDKMTRDGFVEAQSNRRLGKRVIHSVLTEKKLSEVRKALDTDAMETDISGPRNNWNLVEFQGIDIDPSTYGTLHSVGSELTRTRSKSETHQNGPVRSGQTVQERDLPYTPLSNALPVASRESIVSAKDDIRINRNNIDCNDMDNIIFSKSTQDKRSRKASMVKEPILQYLKRQKSQAL</sequence>
<dbReference type="InterPro" id="IPR003511">
    <property type="entry name" value="HORMA_dom"/>
</dbReference>
<dbReference type="GO" id="GO:0005524">
    <property type="term" value="F:ATP binding"/>
    <property type="evidence" value="ECO:0007669"/>
    <property type="project" value="UniProtKB-KW"/>
</dbReference>
<dbReference type="GO" id="GO:0006271">
    <property type="term" value="P:DNA strand elongation involved in DNA replication"/>
    <property type="evidence" value="ECO:0007669"/>
    <property type="project" value="TreeGrafter"/>
</dbReference>
<comment type="subcellular location">
    <subcellularLocation>
        <location evidence="1">Nucleus</location>
    </subcellularLocation>
</comment>
<evidence type="ECO:0000256" key="6">
    <source>
        <dbReference type="ARBA" id="ARBA00022801"/>
    </source>
</evidence>
<dbReference type="InterPro" id="IPR031327">
    <property type="entry name" value="MCM"/>
</dbReference>
<keyword evidence="17" id="KW-1185">Reference proteome</keyword>
<protein>
    <recommendedName>
        <fullName evidence="3">DNA helicase</fullName>
        <ecNumber evidence="3">3.6.4.12</ecNumber>
    </recommendedName>
</protein>
<dbReference type="GO" id="GO:0016787">
    <property type="term" value="F:hydrolase activity"/>
    <property type="evidence" value="ECO:0007669"/>
    <property type="project" value="UniProtKB-KW"/>
</dbReference>
<dbReference type="CDD" id="cd17754">
    <property type="entry name" value="MCM3"/>
    <property type="match status" value="1"/>
</dbReference>
<dbReference type="GO" id="GO:0042555">
    <property type="term" value="C:MCM complex"/>
    <property type="evidence" value="ECO:0007669"/>
    <property type="project" value="InterPro"/>
</dbReference>
<evidence type="ECO:0000256" key="3">
    <source>
        <dbReference type="ARBA" id="ARBA00012551"/>
    </source>
</evidence>
<evidence type="ECO:0000259" key="15">
    <source>
        <dbReference type="PROSITE" id="PS50815"/>
    </source>
</evidence>
<proteinExistence type="inferred from homology"/>
<dbReference type="SMART" id="SM00350">
    <property type="entry name" value="MCM"/>
    <property type="match status" value="1"/>
</dbReference>
<dbReference type="InterPro" id="IPR008046">
    <property type="entry name" value="Mcm3"/>
</dbReference>
<evidence type="ECO:0000256" key="5">
    <source>
        <dbReference type="ARBA" id="ARBA00022741"/>
    </source>
</evidence>
<dbReference type="EMBL" id="BSYO01000021">
    <property type="protein sequence ID" value="GMH20375.1"/>
    <property type="molecule type" value="Genomic_DNA"/>
</dbReference>
<keyword evidence="5 12" id="KW-0547">Nucleotide-binding</keyword>
<dbReference type="GO" id="GO:0003697">
    <property type="term" value="F:single-stranded DNA binding"/>
    <property type="evidence" value="ECO:0007669"/>
    <property type="project" value="TreeGrafter"/>
</dbReference>
<comment type="catalytic activity">
    <reaction evidence="11">
        <text>ATP + H2O = ADP + phosphate + H(+)</text>
        <dbReference type="Rhea" id="RHEA:13065"/>
        <dbReference type="ChEBI" id="CHEBI:15377"/>
        <dbReference type="ChEBI" id="CHEBI:15378"/>
        <dbReference type="ChEBI" id="CHEBI:30616"/>
        <dbReference type="ChEBI" id="CHEBI:43474"/>
        <dbReference type="ChEBI" id="CHEBI:456216"/>
        <dbReference type="EC" id="3.6.4.12"/>
    </reaction>
</comment>
<evidence type="ECO:0000256" key="12">
    <source>
        <dbReference type="RuleBase" id="RU004070"/>
    </source>
</evidence>
<feature type="domain" description="MCM C-terminal AAA(+) ATPase" evidence="14">
    <location>
        <begin position="297"/>
        <end position="503"/>
    </location>
</feature>
<dbReference type="InterPro" id="IPR027925">
    <property type="entry name" value="MCM_N"/>
</dbReference>
<dbReference type="Gene3D" id="2.40.50.140">
    <property type="entry name" value="Nucleic acid-binding proteins"/>
    <property type="match status" value="1"/>
</dbReference>
<feature type="compositionally biased region" description="Basic and acidic residues" evidence="13">
    <location>
        <begin position="657"/>
        <end position="692"/>
    </location>
</feature>
<dbReference type="GO" id="GO:0000727">
    <property type="term" value="P:double-strand break repair via break-induced replication"/>
    <property type="evidence" value="ECO:0007669"/>
    <property type="project" value="TreeGrafter"/>
</dbReference>
<dbReference type="Pfam" id="PF17207">
    <property type="entry name" value="MCM_OB"/>
    <property type="match status" value="1"/>
</dbReference>
<evidence type="ECO:0000256" key="7">
    <source>
        <dbReference type="ARBA" id="ARBA00022806"/>
    </source>
</evidence>
<feature type="region of interest" description="Disordered" evidence="13">
    <location>
        <begin position="657"/>
        <end position="725"/>
    </location>
</feature>
<evidence type="ECO:0000256" key="1">
    <source>
        <dbReference type="ARBA" id="ARBA00004123"/>
    </source>
</evidence>
<dbReference type="InterPro" id="IPR041562">
    <property type="entry name" value="MCM_lid"/>
</dbReference>
<organism evidence="16 17">
    <name type="scientific">Nepenthes gracilis</name>
    <name type="common">Slender pitcher plant</name>
    <dbReference type="NCBI Taxonomy" id="150966"/>
    <lineage>
        <taxon>Eukaryota</taxon>
        <taxon>Viridiplantae</taxon>
        <taxon>Streptophyta</taxon>
        <taxon>Embryophyta</taxon>
        <taxon>Tracheophyta</taxon>
        <taxon>Spermatophyta</taxon>
        <taxon>Magnoliopsida</taxon>
        <taxon>eudicotyledons</taxon>
        <taxon>Gunneridae</taxon>
        <taxon>Pentapetalae</taxon>
        <taxon>Caryophyllales</taxon>
        <taxon>Nepenthaceae</taxon>
        <taxon>Nepenthes</taxon>
    </lineage>
</organism>
<feature type="domain" description="HORMA" evidence="15">
    <location>
        <begin position="791"/>
        <end position="1005"/>
    </location>
</feature>
<dbReference type="PROSITE" id="PS50051">
    <property type="entry name" value="MCM_2"/>
    <property type="match status" value="1"/>
</dbReference>
<dbReference type="Gene3D" id="3.30.1640.10">
    <property type="entry name" value="mini-chromosome maintenance (MCM) complex, chain A, domain 1"/>
    <property type="match status" value="1"/>
</dbReference>
<evidence type="ECO:0000256" key="13">
    <source>
        <dbReference type="SAM" id="MobiDB-lite"/>
    </source>
</evidence>
<accession>A0AAD3SZ57</accession>
<dbReference type="InterPro" id="IPR012340">
    <property type="entry name" value="NA-bd_OB-fold"/>
</dbReference>
<comment type="caution">
    <text evidence="16">The sequence shown here is derived from an EMBL/GenBank/DDBJ whole genome shotgun (WGS) entry which is preliminary data.</text>
</comment>
<feature type="compositionally biased region" description="Polar residues" evidence="13">
    <location>
        <begin position="1298"/>
        <end position="1309"/>
    </location>
</feature>
<dbReference type="InterPro" id="IPR036390">
    <property type="entry name" value="WH_DNA-bd_sf"/>
</dbReference>
<feature type="compositionally biased region" description="Polar residues" evidence="13">
    <location>
        <begin position="1037"/>
        <end position="1048"/>
    </location>
</feature>
<dbReference type="InterPro" id="IPR001208">
    <property type="entry name" value="MCM_dom"/>
</dbReference>
<dbReference type="SUPFAM" id="SSF52540">
    <property type="entry name" value="P-loop containing nucleoside triphosphate hydrolases"/>
    <property type="match status" value="1"/>
</dbReference>
<dbReference type="GO" id="GO:0000347">
    <property type="term" value="C:THO complex"/>
    <property type="evidence" value="ECO:0007669"/>
    <property type="project" value="UniProtKB-ARBA"/>
</dbReference>
<dbReference type="GO" id="GO:1902975">
    <property type="term" value="P:mitotic DNA replication initiation"/>
    <property type="evidence" value="ECO:0007669"/>
    <property type="project" value="TreeGrafter"/>
</dbReference>
<feature type="region of interest" description="Disordered" evidence="13">
    <location>
        <begin position="1288"/>
        <end position="1318"/>
    </location>
</feature>
<dbReference type="PRINTS" id="PR01659">
    <property type="entry name" value="MCMPROTEIN3"/>
</dbReference>
<keyword evidence="4" id="KW-0235">DNA replication</keyword>
<evidence type="ECO:0000313" key="17">
    <source>
        <dbReference type="Proteomes" id="UP001279734"/>
    </source>
</evidence>
<dbReference type="PRINTS" id="PR01657">
    <property type="entry name" value="MCMFAMILY"/>
</dbReference>
<dbReference type="InterPro" id="IPR003593">
    <property type="entry name" value="AAA+_ATPase"/>
</dbReference>
<dbReference type="Gene3D" id="2.20.28.10">
    <property type="match status" value="1"/>
</dbReference>
<evidence type="ECO:0000313" key="16">
    <source>
        <dbReference type="EMBL" id="GMH20375.1"/>
    </source>
</evidence>
<evidence type="ECO:0000256" key="11">
    <source>
        <dbReference type="ARBA" id="ARBA00047995"/>
    </source>
</evidence>
<reference evidence="16" key="1">
    <citation type="submission" date="2023-05" db="EMBL/GenBank/DDBJ databases">
        <title>Nepenthes gracilis genome sequencing.</title>
        <authorList>
            <person name="Fukushima K."/>
        </authorList>
    </citation>
    <scope>NUCLEOTIDE SEQUENCE</scope>
    <source>
        <strain evidence="16">SING2019-196</strain>
    </source>
</reference>
<dbReference type="PANTHER" id="PTHR11630">
    <property type="entry name" value="DNA REPLICATION LICENSING FACTOR MCM FAMILY MEMBER"/>
    <property type="match status" value="1"/>
</dbReference>
<dbReference type="PROSITE" id="PS50815">
    <property type="entry name" value="HORMA"/>
    <property type="match status" value="1"/>
</dbReference>
<keyword evidence="6" id="KW-0378">Hydrolase</keyword>
<dbReference type="Gene3D" id="3.30.900.10">
    <property type="entry name" value="HORMA domain"/>
    <property type="match status" value="1"/>
</dbReference>
<gene>
    <name evidence="16" type="ORF">Nepgr_022216</name>
</gene>
<evidence type="ECO:0000259" key="14">
    <source>
        <dbReference type="PROSITE" id="PS50051"/>
    </source>
</evidence>
<dbReference type="GO" id="GO:0017116">
    <property type="term" value="F:single-stranded DNA helicase activity"/>
    <property type="evidence" value="ECO:0007669"/>
    <property type="project" value="TreeGrafter"/>
</dbReference>
<evidence type="ECO:0000256" key="9">
    <source>
        <dbReference type="ARBA" id="ARBA00023125"/>
    </source>
</evidence>
<dbReference type="EC" id="3.6.4.12" evidence="3"/>
<evidence type="ECO:0000256" key="2">
    <source>
        <dbReference type="ARBA" id="ARBA00008010"/>
    </source>
</evidence>
<dbReference type="Pfam" id="PF00493">
    <property type="entry name" value="MCM"/>
    <property type="match status" value="1"/>
</dbReference>
<dbReference type="FunFam" id="2.20.28.10:FF:000008">
    <property type="entry name" value="DNA helicase"/>
    <property type="match status" value="1"/>
</dbReference>
<dbReference type="Pfam" id="PF17855">
    <property type="entry name" value="MCM_lid"/>
    <property type="match status" value="1"/>
</dbReference>
<feature type="region of interest" description="Disordered" evidence="13">
    <location>
        <begin position="1015"/>
        <end position="1048"/>
    </location>
</feature>